<evidence type="ECO:0000313" key="3">
    <source>
        <dbReference type="Proteomes" id="UP000747542"/>
    </source>
</evidence>
<evidence type="ECO:0000256" key="1">
    <source>
        <dbReference type="SAM" id="Phobius"/>
    </source>
</evidence>
<proteinExistence type="predicted"/>
<sequence>MTGSLQLRCKGGAGSPTITWLMVMLVSTCFLFNTSRNFQIFGWTEVMLACIWLYHPTKELLVRGKSSATRS</sequence>
<keyword evidence="1" id="KW-1133">Transmembrane helix</keyword>
<gene>
    <name evidence="2" type="ORF">Hamer_G003571</name>
</gene>
<comment type="caution">
    <text evidence="2">The sequence shown here is derived from an EMBL/GenBank/DDBJ whole genome shotgun (WGS) entry which is preliminary data.</text>
</comment>
<feature type="transmembrane region" description="Helical" evidence="1">
    <location>
        <begin position="12"/>
        <end position="32"/>
    </location>
</feature>
<name>A0A8J5K0N3_HOMAM</name>
<keyword evidence="1" id="KW-0812">Transmembrane</keyword>
<dbReference type="AlphaFoldDB" id="A0A8J5K0N3"/>
<organism evidence="2 3">
    <name type="scientific">Homarus americanus</name>
    <name type="common">American lobster</name>
    <dbReference type="NCBI Taxonomy" id="6706"/>
    <lineage>
        <taxon>Eukaryota</taxon>
        <taxon>Metazoa</taxon>
        <taxon>Ecdysozoa</taxon>
        <taxon>Arthropoda</taxon>
        <taxon>Crustacea</taxon>
        <taxon>Multicrustacea</taxon>
        <taxon>Malacostraca</taxon>
        <taxon>Eumalacostraca</taxon>
        <taxon>Eucarida</taxon>
        <taxon>Decapoda</taxon>
        <taxon>Pleocyemata</taxon>
        <taxon>Astacidea</taxon>
        <taxon>Nephropoidea</taxon>
        <taxon>Nephropidae</taxon>
        <taxon>Homarus</taxon>
    </lineage>
</organism>
<reference evidence="2" key="1">
    <citation type="journal article" date="2021" name="Sci. Adv.">
        <title>The American lobster genome reveals insights on longevity, neural, and immune adaptations.</title>
        <authorList>
            <person name="Polinski J.M."/>
            <person name="Zimin A.V."/>
            <person name="Clark K.F."/>
            <person name="Kohn A.B."/>
            <person name="Sadowski N."/>
            <person name="Timp W."/>
            <person name="Ptitsyn A."/>
            <person name="Khanna P."/>
            <person name="Romanova D.Y."/>
            <person name="Williams P."/>
            <person name="Greenwood S.J."/>
            <person name="Moroz L.L."/>
            <person name="Walt D.R."/>
            <person name="Bodnar A.G."/>
        </authorList>
    </citation>
    <scope>NUCLEOTIDE SEQUENCE</scope>
    <source>
        <strain evidence="2">GMGI-L3</strain>
    </source>
</reference>
<dbReference type="Proteomes" id="UP000747542">
    <property type="component" value="Unassembled WGS sequence"/>
</dbReference>
<protein>
    <submittedName>
        <fullName evidence="2">Uncharacterized protein</fullName>
    </submittedName>
</protein>
<accession>A0A8J5K0N3</accession>
<keyword evidence="3" id="KW-1185">Reference proteome</keyword>
<keyword evidence="1" id="KW-0472">Membrane</keyword>
<evidence type="ECO:0000313" key="2">
    <source>
        <dbReference type="EMBL" id="KAG7164383.1"/>
    </source>
</evidence>
<dbReference type="EMBL" id="JAHLQT010025476">
    <property type="protein sequence ID" value="KAG7164383.1"/>
    <property type="molecule type" value="Genomic_DNA"/>
</dbReference>